<dbReference type="InterPro" id="IPR032675">
    <property type="entry name" value="LRR_dom_sf"/>
</dbReference>
<accession>A0ABP1I7J5</accession>
<name>A0ABP1I7J5_9EUKA</name>
<proteinExistence type="predicted"/>
<dbReference type="Gene3D" id="3.80.10.10">
    <property type="entry name" value="Ribonuclease Inhibitor"/>
    <property type="match status" value="1"/>
</dbReference>
<dbReference type="InterPro" id="IPR001611">
    <property type="entry name" value="Leu-rich_rpt"/>
</dbReference>
<evidence type="ECO:0000313" key="2">
    <source>
        <dbReference type="Proteomes" id="UP001642409"/>
    </source>
</evidence>
<dbReference type="SUPFAM" id="SSF52058">
    <property type="entry name" value="L domain-like"/>
    <property type="match status" value="1"/>
</dbReference>
<dbReference type="Proteomes" id="UP001642409">
    <property type="component" value="Unassembled WGS sequence"/>
</dbReference>
<dbReference type="EMBL" id="CAXDID020000062">
    <property type="protein sequence ID" value="CAL6010985.1"/>
    <property type="molecule type" value="Genomic_DNA"/>
</dbReference>
<protein>
    <submittedName>
        <fullName evidence="1">Leucine-rich_repeat domain superfamily</fullName>
    </submittedName>
</protein>
<gene>
    <name evidence="1" type="ORF">HINF_LOCUS22363</name>
</gene>
<keyword evidence="2" id="KW-1185">Reference proteome</keyword>
<comment type="caution">
    <text evidence="1">The sequence shown here is derived from an EMBL/GenBank/DDBJ whole genome shotgun (WGS) entry which is preliminary data.</text>
</comment>
<organism evidence="1 2">
    <name type="scientific">Hexamita inflata</name>
    <dbReference type="NCBI Taxonomy" id="28002"/>
    <lineage>
        <taxon>Eukaryota</taxon>
        <taxon>Metamonada</taxon>
        <taxon>Diplomonadida</taxon>
        <taxon>Hexamitidae</taxon>
        <taxon>Hexamitinae</taxon>
        <taxon>Hexamita</taxon>
    </lineage>
</organism>
<sequence>MLVVNSSNLRSIRGIERLHYLSYLELENNNIINVNPLLELSRIEKLYLRRNKIANVQIIEYLQKQGQYKNRCEIGAQTVPTEQELNEAW</sequence>
<evidence type="ECO:0000313" key="1">
    <source>
        <dbReference type="EMBL" id="CAL6010985.1"/>
    </source>
</evidence>
<reference evidence="1 2" key="1">
    <citation type="submission" date="2024-07" db="EMBL/GenBank/DDBJ databases">
        <authorList>
            <person name="Akdeniz Z."/>
        </authorList>
    </citation>
    <scope>NUCLEOTIDE SEQUENCE [LARGE SCALE GENOMIC DNA]</scope>
</reference>
<dbReference type="PROSITE" id="PS51450">
    <property type="entry name" value="LRR"/>
    <property type="match status" value="1"/>
</dbReference>